<dbReference type="EMBL" id="BDRX01000034">
    <property type="protein sequence ID" value="GBF92663.1"/>
    <property type="molecule type" value="Genomic_DNA"/>
</dbReference>
<comment type="caution">
    <text evidence="2">The sequence shown here is derived from an EMBL/GenBank/DDBJ whole genome shotgun (WGS) entry which is preliminary data.</text>
</comment>
<evidence type="ECO:0000256" key="1">
    <source>
        <dbReference type="SAM" id="MobiDB-lite"/>
    </source>
</evidence>
<sequence>MLGSGRPTVAGAPPATGLLQGLGPSPRPPRTTDPPEPGVEYSDSDAGGASSSGGDTPADAGASAPEAAPAPAPAPAELLFPPAGSAPKLLVVEAFAGSYPVARAAPALADAGVARVVAYAGIELTFADKAPGHEEMGIEAAEDYMNLGVGKTKGDVTSTEVRSTVVEFVRSRVQAVDAVAVFGGPPCQSYSAAAADTTRFPARYKLCDAEHELFKALKANAAAEAARHDIRSPLSNGGVGKRAEKVLAAKLDAADTAATEARDRVEVSQLRIGELEVAAREEAAADAAKLQGSDHLVRAFLHLYKAVEAEAHARGVPCFLVMENPYSSRDRGLWNRPFMKITHLLELPRTTAADRERHSGKFKPPAWAWLRTAYINYCCFSADAPRKPTILFTNLPAGALGDRRCRSNKSGAPGGPDCKVPEGGEHTTVRLTQGAHERAIWPEAFVSEALRAVVGSAPGERAQLAAAAAGGADEGAGGAASVEHWPLADLLHALEPGAPPDVAAQQIAAMHELRARLMRATRSQREALALEAMEARGGALLPSLVAMLVGRGSTGDEDRCLAALGLLDGLAAMRRRSALAASKGLVEALAAIVSGDEAGGGAATPPALLLLATLCTSDITLNKQGRDTRESIRMAPGLAEATAGHVMRGTPAAGAAGQLLARLCLESGALHPVGQGLLQQHPRLPAALEDLRAQVRQEAGNAIRRLLKVI</sequence>
<organism evidence="2 3">
    <name type="scientific">Raphidocelis subcapitata</name>
    <dbReference type="NCBI Taxonomy" id="307507"/>
    <lineage>
        <taxon>Eukaryota</taxon>
        <taxon>Viridiplantae</taxon>
        <taxon>Chlorophyta</taxon>
        <taxon>core chlorophytes</taxon>
        <taxon>Chlorophyceae</taxon>
        <taxon>CS clade</taxon>
        <taxon>Sphaeropleales</taxon>
        <taxon>Selenastraceae</taxon>
        <taxon>Raphidocelis</taxon>
    </lineage>
</organism>
<dbReference type="OrthoDB" id="10618893at2759"/>
<keyword evidence="3" id="KW-1185">Reference proteome</keyword>
<feature type="compositionally biased region" description="Pro residues" evidence="1">
    <location>
        <begin position="25"/>
        <end position="37"/>
    </location>
</feature>
<accession>A0A2V0P482</accession>
<dbReference type="Proteomes" id="UP000247498">
    <property type="component" value="Unassembled WGS sequence"/>
</dbReference>
<reference evidence="2 3" key="1">
    <citation type="journal article" date="2018" name="Sci. Rep.">
        <title>Raphidocelis subcapitata (=Pseudokirchneriella subcapitata) provides an insight into genome evolution and environmental adaptations in the Sphaeropleales.</title>
        <authorList>
            <person name="Suzuki S."/>
            <person name="Yamaguchi H."/>
            <person name="Nakajima N."/>
            <person name="Kawachi M."/>
        </authorList>
    </citation>
    <scope>NUCLEOTIDE SEQUENCE [LARGE SCALE GENOMIC DNA]</scope>
    <source>
        <strain evidence="2 3">NIES-35</strain>
    </source>
</reference>
<feature type="region of interest" description="Disordered" evidence="1">
    <location>
        <begin position="1"/>
        <end position="76"/>
    </location>
</feature>
<dbReference type="AlphaFoldDB" id="A0A2V0P482"/>
<evidence type="ECO:0000313" key="2">
    <source>
        <dbReference type="EMBL" id="GBF92663.1"/>
    </source>
</evidence>
<protein>
    <submittedName>
        <fullName evidence="2">Uncharacterized protein</fullName>
    </submittedName>
</protein>
<feature type="compositionally biased region" description="Low complexity" evidence="1">
    <location>
        <begin position="44"/>
        <end position="67"/>
    </location>
</feature>
<proteinExistence type="predicted"/>
<dbReference type="InParanoid" id="A0A2V0P482"/>
<evidence type="ECO:0000313" key="3">
    <source>
        <dbReference type="Proteomes" id="UP000247498"/>
    </source>
</evidence>
<gene>
    <name evidence="2" type="ORF">Rsub_05032</name>
</gene>
<name>A0A2V0P482_9CHLO</name>